<organism evidence="1 2">
    <name type="scientific">Dreissena polymorpha</name>
    <name type="common">Zebra mussel</name>
    <name type="synonym">Mytilus polymorpha</name>
    <dbReference type="NCBI Taxonomy" id="45954"/>
    <lineage>
        <taxon>Eukaryota</taxon>
        <taxon>Metazoa</taxon>
        <taxon>Spiralia</taxon>
        <taxon>Lophotrochozoa</taxon>
        <taxon>Mollusca</taxon>
        <taxon>Bivalvia</taxon>
        <taxon>Autobranchia</taxon>
        <taxon>Heteroconchia</taxon>
        <taxon>Euheterodonta</taxon>
        <taxon>Imparidentia</taxon>
        <taxon>Neoheterodontei</taxon>
        <taxon>Myida</taxon>
        <taxon>Dreissenoidea</taxon>
        <taxon>Dreissenidae</taxon>
        <taxon>Dreissena</taxon>
    </lineage>
</organism>
<dbReference type="EMBL" id="JAIWYP010000005">
    <property type="protein sequence ID" value="KAH3827364.1"/>
    <property type="molecule type" value="Genomic_DNA"/>
</dbReference>
<evidence type="ECO:0000313" key="1">
    <source>
        <dbReference type="EMBL" id="KAH3827364.1"/>
    </source>
</evidence>
<gene>
    <name evidence="1" type="ORF">DPMN_129300</name>
</gene>
<comment type="caution">
    <text evidence="1">The sequence shown here is derived from an EMBL/GenBank/DDBJ whole genome shotgun (WGS) entry which is preliminary data.</text>
</comment>
<keyword evidence="2" id="KW-1185">Reference proteome</keyword>
<reference evidence="1" key="1">
    <citation type="journal article" date="2019" name="bioRxiv">
        <title>The Genome of the Zebra Mussel, Dreissena polymorpha: A Resource for Invasive Species Research.</title>
        <authorList>
            <person name="McCartney M.A."/>
            <person name="Auch B."/>
            <person name="Kono T."/>
            <person name="Mallez S."/>
            <person name="Zhang Y."/>
            <person name="Obille A."/>
            <person name="Becker A."/>
            <person name="Abrahante J.E."/>
            <person name="Garbe J."/>
            <person name="Badalamenti J.P."/>
            <person name="Herman A."/>
            <person name="Mangelson H."/>
            <person name="Liachko I."/>
            <person name="Sullivan S."/>
            <person name="Sone E.D."/>
            <person name="Koren S."/>
            <person name="Silverstein K.A.T."/>
            <person name="Beckman K.B."/>
            <person name="Gohl D.M."/>
        </authorList>
    </citation>
    <scope>NUCLEOTIDE SEQUENCE</scope>
    <source>
        <strain evidence="1">Duluth1</strain>
        <tissue evidence="1">Whole animal</tissue>
    </source>
</reference>
<evidence type="ECO:0000313" key="2">
    <source>
        <dbReference type="Proteomes" id="UP000828390"/>
    </source>
</evidence>
<sequence>MNESNETLRDFKVDRLAPDQTRYDCADWCEAALVDVTAALTGVKLLSCSDRRYGCADWCEAALIDVTAAPTGVKMLWYILRITRRLVWFKQASE</sequence>
<dbReference type="Proteomes" id="UP000828390">
    <property type="component" value="Unassembled WGS sequence"/>
</dbReference>
<name>A0A9D4H0Y1_DREPO</name>
<dbReference type="AlphaFoldDB" id="A0A9D4H0Y1"/>
<feature type="non-terminal residue" evidence="1">
    <location>
        <position position="94"/>
    </location>
</feature>
<proteinExistence type="predicted"/>
<accession>A0A9D4H0Y1</accession>
<protein>
    <submittedName>
        <fullName evidence="1">Uncharacterized protein</fullName>
    </submittedName>
</protein>
<reference evidence="1" key="2">
    <citation type="submission" date="2020-11" db="EMBL/GenBank/DDBJ databases">
        <authorList>
            <person name="McCartney M.A."/>
            <person name="Auch B."/>
            <person name="Kono T."/>
            <person name="Mallez S."/>
            <person name="Becker A."/>
            <person name="Gohl D.M."/>
            <person name="Silverstein K.A.T."/>
            <person name="Koren S."/>
            <person name="Bechman K.B."/>
            <person name="Herman A."/>
            <person name="Abrahante J.E."/>
            <person name="Garbe J."/>
        </authorList>
    </citation>
    <scope>NUCLEOTIDE SEQUENCE</scope>
    <source>
        <strain evidence="1">Duluth1</strain>
        <tissue evidence="1">Whole animal</tissue>
    </source>
</reference>